<reference evidence="2" key="1">
    <citation type="submission" date="2021-06" db="EMBL/GenBank/DDBJ databases">
        <authorList>
            <person name="Hodson N. C."/>
            <person name="Mongue J. A."/>
            <person name="Jaron S. K."/>
        </authorList>
    </citation>
    <scope>NUCLEOTIDE SEQUENCE</scope>
</reference>
<evidence type="ECO:0000313" key="2">
    <source>
        <dbReference type="EMBL" id="CAG7829892.1"/>
    </source>
</evidence>
<evidence type="ECO:0000256" key="1">
    <source>
        <dbReference type="SAM" id="MobiDB-lite"/>
    </source>
</evidence>
<organism evidence="2 3">
    <name type="scientific">Allacma fusca</name>
    <dbReference type="NCBI Taxonomy" id="39272"/>
    <lineage>
        <taxon>Eukaryota</taxon>
        <taxon>Metazoa</taxon>
        <taxon>Ecdysozoa</taxon>
        <taxon>Arthropoda</taxon>
        <taxon>Hexapoda</taxon>
        <taxon>Collembola</taxon>
        <taxon>Symphypleona</taxon>
        <taxon>Sminthuridae</taxon>
        <taxon>Allacma</taxon>
    </lineage>
</organism>
<dbReference type="EMBL" id="CAJVCH010553368">
    <property type="protein sequence ID" value="CAG7829892.1"/>
    <property type="molecule type" value="Genomic_DNA"/>
</dbReference>
<evidence type="ECO:0000313" key="3">
    <source>
        <dbReference type="Proteomes" id="UP000708208"/>
    </source>
</evidence>
<dbReference type="Proteomes" id="UP000708208">
    <property type="component" value="Unassembled WGS sequence"/>
</dbReference>
<dbReference type="AlphaFoldDB" id="A0A8J2L810"/>
<name>A0A8J2L810_9HEXA</name>
<proteinExistence type="predicted"/>
<sequence length="21" mass="2431">LSDSKIRQSQPSKRVSDEEKL</sequence>
<accession>A0A8J2L810</accession>
<keyword evidence="3" id="KW-1185">Reference proteome</keyword>
<comment type="caution">
    <text evidence="2">The sequence shown here is derived from an EMBL/GenBank/DDBJ whole genome shotgun (WGS) entry which is preliminary data.</text>
</comment>
<protein>
    <submittedName>
        <fullName evidence="2">Uncharacterized protein</fullName>
    </submittedName>
</protein>
<gene>
    <name evidence="2" type="ORF">AFUS01_LOCUS39732</name>
</gene>
<feature type="non-terminal residue" evidence="2">
    <location>
        <position position="1"/>
    </location>
</feature>
<feature type="region of interest" description="Disordered" evidence="1">
    <location>
        <begin position="1"/>
        <end position="21"/>
    </location>
</feature>